<keyword evidence="3" id="KW-1185">Reference proteome</keyword>
<organism evidence="2 3">
    <name type="scientific">Ceriporiopsis subvermispora (strain B)</name>
    <name type="common">White-rot fungus</name>
    <name type="synonym">Gelatoporia subvermispora</name>
    <dbReference type="NCBI Taxonomy" id="914234"/>
    <lineage>
        <taxon>Eukaryota</taxon>
        <taxon>Fungi</taxon>
        <taxon>Dikarya</taxon>
        <taxon>Basidiomycota</taxon>
        <taxon>Agaricomycotina</taxon>
        <taxon>Agaricomycetes</taxon>
        <taxon>Polyporales</taxon>
        <taxon>Gelatoporiaceae</taxon>
        <taxon>Gelatoporia</taxon>
    </lineage>
</organism>
<keyword evidence="1" id="KW-0732">Signal</keyword>
<sequence>MGATMSALARSAIDVLLLILARFGAPREGQISSTGRRARRSVVLEHGLSPIYTFTPPETNMAPSGFLDHAEEAQRQSAGPTLNMDVVDYIMPLLSREDLLSVMRICKDAQLLGLRYLLKMRIVVHPEHLGTFCDCLMQEPSIRCSWLRRLVLRTPRHEDNFDLRLVTRLTAVLEHAYLLEELELHIAQSILDTYPTLARTLAALGHLSALHMGGYCLNQGAAMIVTQIPSALTQLHTVFDPILDPQDAHQVLGPFAASLVDVCLSNVVFRQTADARRYPKVQMLDIDFNAVQCNIDVLMRLFPCLVHLWLRGVAKQAGQTVQTIRDSNMNAQAQQRWPSLGFLGGRATTLYAAGLLCPVERLDVTFSDSETWEDVANLIPIVENAHPHTLTAKSHYLHSSLIETFWTCSQHVTILTMIIVLDEETKESWEQIAERALCLVEPFEVVCSIDIFFTVQAPTIPLWDFDLYATEDEWYAARERGAEALRQFNAEHFALWIAERVPSTVHICLNIPNNSESKWMVERVGNKSVLVKKS</sequence>
<evidence type="ECO:0008006" key="4">
    <source>
        <dbReference type="Google" id="ProtNLM"/>
    </source>
</evidence>
<proteinExistence type="predicted"/>
<evidence type="ECO:0000313" key="3">
    <source>
        <dbReference type="Proteomes" id="UP000016930"/>
    </source>
</evidence>
<gene>
    <name evidence="2" type="ORF">CERSUDRAFT_127435</name>
</gene>
<protein>
    <recommendedName>
        <fullName evidence="4">F-box domain-containing protein</fullName>
    </recommendedName>
</protein>
<dbReference type="AlphaFoldDB" id="M2QY45"/>
<dbReference type="OrthoDB" id="2745769at2759"/>
<name>M2QY45_CERS8</name>
<accession>M2QY45</accession>
<feature type="chain" id="PRO_5004024056" description="F-box domain-containing protein" evidence="1">
    <location>
        <begin position="27"/>
        <end position="534"/>
    </location>
</feature>
<evidence type="ECO:0000256" key="1">
    <source>
        <dbReference type="SAM" id="SignalP"/>
    </source>
</evidence>
<dbReference type="HOGENOM" id="CLU_509957_0_0_1"/>
<feature type="signal peptide" evidence="1">
    <location>
        <begin position="1"/>
        <end position="26"/>
    </location>
</feature>
<dbReference type="Proteomes" id="UP000016930">
    <property type="component" value="Unassembled WGS sequence"/>
</dbReference>
<evidence type="ECO:0000313" key="2">
    <source>
        <dbReference type="EMBL" id="EMD31426.1"/>
    </source>
</evidence>
<reference evidence="2 3" key="1">
    <citation type="journal article" date="2012" name="Proc. Natl. Acad. Sci. U.S.A.">
        <title>Comparative genomics of Ceriporiopsis subvermispora and Phanerochaete chrysosporium provide insight into selective ligninolysis.</title>
        <authorList>
            <person name="Fernandez-Fueyo E."/>
            <person name="Ruiz-Duenas F.J."/>
            <person name="Ferreira P."/>
            <person name="Floudas D."/>
            <person name="Hibbett D.S."/>
            <person name="Canessa P."/>
            <person name="Larrondo L.F."/>
            <person name="James T.Y."/>
            <person name="Seelenfreund D."/>
            <person name="Lobos S."/>
            <person name="Polanco R."/>
            <person name="Tello M."/>
            <person name="Honda Y."/>
            <person name="Watanabe T."/>
            <person name="Watanabe T."/>
            <person name="Ryu J.S."/>
            <person name="Kubicek C.P."/>
            <person name="Schmoll M."/>
            <person name="Gaskell J."/>
            <person name="Hammel K.E."/>
            <person name="St John F.J."/>
            <person name="Vanden Wymelenberg A."/>
            <person name="Sabat G."/>
            <person name="Splinter BonDurant S."/>
            <person name="Syed K."/>
            <person name="Yadav J.S."/>
            <person name="Doddapaneni H."/>
            <person name="Subramanian V."/>
            <person name="Lavin J.L."/>
            <person name="Oguiza J.A."/>
            <person name="Perez G."/>
            <person name="Pisabarro A.G."/>
            <person name="Ramirez L."/>
            <person name="Santoyo F."/>
            <person name="Master E."/>
            <person name="Coutinho P.M."/>
            <person name="Henrissat B."/>
            <person name="Lombard V."/>
            <person name="Magnuson J.K."/>
            <person name="Kuees U."/>
            <person name="Hori C."/>
            <person name="Igarashi K."/>
            <person name="Samejima M."/>
            <person name="Held B.W."/>
            <person name="Barry K.W."/>
            <person name="LaButti K.M."/>
            <person name="Lapidus A."/>
            <person name="Lindquist E.A."/>
            <person name="Lucas S.M."/>
            <person name="Riley R."/>
            <person name="Salamov A.A."/>
            <person name="Hoffmeister D."/>
            <person name="Schwenk D."/>
            <person name="Hadar Y."/>
            <person name="Yarden O."/>
            <person name="de Vries R.P."/>
            <person name="Wiebenga A."/>
            <person name="Stenlid J."/>
            <person name="Eastwood D."/>
            <person name="Grigoriev I.V."/>
            <person name="Berka R.M."/>
            <person name="Blanchette R.A."/>
            <person name="Kersten P."/>
            <person name="Martinez A.T."/>
            <person name="Vicuna R."/>
            <person name="Cullen D."/>
        </authorList>
    </citation>
    <scope>NUCLEOTIDE SEQUENCE [LARGE SCALE GENOMIC DNA]</scope>
    <source>
        <strain evidence="2 3">B</strain>
    </source>
</reference>
<dbReference type="EMBL" id="KB445819">
    <property type="protein sequence ID" value="EMD31426.1"/>
    <property type="molecule type" value="Genomic_DNA"/>
</dbReference>